<dbReference type="PANTHER" id="PTHR11960">
    <property type="entry name" value="EUKARYOTIC TRANSLATION INITIATION FACTOR 4E RELATED"/>
    <property type="match status" value="1"/>
</dbReference>
<keyword evidence="2 6" id="KW-0396">Initiation factor</keyword>
<dbReference type="InterPro" id="IPR023398">
    <property type="entry name" value="TIF_eIF4e-like"/>
</dbReference>
<keyword evidence="3" id="KW-0810">Translation regulation</keyword>
<comment type="similarity">
    <text evidence="1 6">Belongs to the eukaryotic initiation factor 4E family.</text>
</comment>
<gene>
    <name evidence="7" type="primary">EIF-4E</name>
    <name evidence="7" type="ORF">HK103_005394</name>
</gene>
<evidence type="ECO:0000313" key="8">
    <source>
        <dbReference type="Proteomes" id="UP001210925"/>
    </source>
</evidence>
<reference evidence="7" key="1">
    <citation type="submission" date="2020-05" db="EMBL/GenBank/DDBJ databases">
        <title>Phylogenomic resolution of chytrid fungi.</title>
        <authorList>
            <person name="Stajich J.E."/>
            <person name="Amses K."/>
            <person name="Simmons R."/>
            <person name="Seto K."/>
            <person name="Myers J."/>
            <person name="Bonds A."/>
            <person name="Quandt C.A."/>
            <person name="Barry K."/>
            <person name="Liu P."/>
            <person name="Grigoriev I."/>
            <person name="Longcore J.E."/>
            <person name="James T.Y."/>
        </authorList>
    </citation>
    <scope>NUCLEOTIDE SEQUENCE</scope>
    <source>
        <strain evidence="7">PLAUS21</strain>
    </source>
</reference>
<evidence type="ECO:0000256" key="1">
    <source>
        <dbReference type="ARBA" id="ARBA00009860"/>
    </source>
</evidence>
<evidence type="ECO:0000313" key="7">
    <source>
        <dbReference type="EMBL" id="KAJ3261556.1"/>
    </source>
</evidence>
<dbReference type="PANTHER" id="PTHR11960:SF8">
    <property type="entry name" value="EUKARYOTIC TRANSLATION INITIATION FACTOR 4E1-RELATED"/>
    <property type="match status" value="1"/>
</dbReference>
<dbReference type="GO" id="GO:0000340">
    <property type="term" value="F:RNA 7-methylguanosine cap binding"/>
    <property type="evidence" value="ECO:0007669"/>
    <property type="project" value="TreeGrafter"/>
</dbReference>
<dbReference type="Proteomes" id="UP001210925">
    <property type="component" value="Unassembled WGS sequence"/>
</dbReference>
<keyword evidence="4 6" id="KW-0694">RNA-binding</keyword>
<evidence type="ECO:0000256" key="3">
    <source>
        <dbReference type="ARBA" id="ARBA00022845"/>
    </source>
</evidence>
<comment type="caution">
    <text evidence="7">The sequence shown here is derived from an EMBL/GenBank/DDBJ whole genome shotgun (WGS) entry which is preliminary data.</text>
</comment>
<evidence type="ECO:0000256" key="4">
    <source>
        <dbReference type="ARBA" id="ARBA00022884"/>
    </source>
</evidence>
<proteinExistence type="inferred from homology"/>
<accession>A0AAD5UPC1</accession>
<evidence type="ECO:0000256" key="5">
    <source>
        <dbReference type="ARBA" id="ARBA00022917"/>
    </source>
</evidence>
<keyword evidence="8" id="KW-1185">Reference proteome</keyword>
<protein>
    <submittedName>
        <fullName evidence="7">Eukaryotic translation initiation factor 4E type 2</fullName>
    </submittedName>
</protein>
<dbReference type="InterPro" id="IPR001040">
    <property type="entry name" value="TIF_eIF_4E"/>
</dbReference>
<evidence type="ECO:0000256" key="6">
    <source>
        <dbReference type="RuleBase" id="RU004374"/>
    </source>
</evidence>
<name>A0AAD5UPC1_9FUNG</name>
<dbReference type="GO" id="GO:0016281">
    <property type="term" value="C:eukaryotic translation initiation factor 4F complex"/>
    <property type="evidence" value="ECO:0007669"/>
    <property type="project" value="TreeGrafter"/>
</dbReference>
<dbReference type="GO" id="GO:0003743">
    <property type="term" value="F:translation initiation factor activity"/>
    <property type="evidence" value="ECO:0007669"/>
    <property type="project" value="UniProtKB-KW"/>
</dbReference>
<sequence>MTEESEQQITIFQDPVNFTLKHPLQFKWTLWFDDAAFMKQNPKLTWDENLKCLFTVESVEDFWGLIHSLRPPSDLPASANYHLFKEGVKPMWEDKENAKGGKWTYSQARSKRGQELNGYWLKTMLAIIGEQFTHSEEITGAVISVRKTADRISLWTKTFDDKEKTLQIGNEFKEYLGITDKIGFQAHADTAVKNASQAKDRYSC</sequence>
<dbReference type="AlphaFoldDB" id="A0AAD5UPC1"/>
<organism evidence="7 8">
    <name type="scientific">Boothiomyces macroporosus</name>
    <dbReference type="NCBI Taxonomy" id="261099"/>
    <lineage>
        <taxon>Eukaryota</taxon>
        <taxon>Fungi</taxon>
        <taxon>Fungi incertae sedis</taxon>
        <taxon>Chytridiomycota</taxon>
        <taxon>Chytridiomycota incertae sedis</taxon>
        <taxon>Chytridiomycetes</taxon>
        <taxon>Rhizophydiales</taxon>
        <taxon>Terramycetaceae</taxon>
        <taxon>Boothiomyces</taxon>
    </lineage>
</organism>
<evidence type="ECO:0000256" key="2">
    <source>
        <dbReference type="ARBA" id="ARBA00022540"/>
    </source>
</evidence>
<keyword evidence="5 6" id="KW-0648">Protein biosynthesis</keyword>
<dbReference type="EMBL" id="JADGKB010000005">
    <property type="protein sequence ID" value="KAJ3261556.1"/>
    <property type="molecule type" value="Genomic_DNA"/>
</dbReference>
<dbReference type="Gene3D" id="3.30.760.10">
    <property type="entry name" value="RNA Cap, Translation Initiation Factor Eif4e"/>
    <property type="match status" value="1"/>
</dbReference>
<dbReference type="GO" id="GO:0006417">
    <property type="term" value="P:regulation of translation"/>
    <property type="evidence" value="ECO:0007669"/>
    <property type="project" value="UniProtKB-KW"/>
</dbReference>
<dbReference type="Pfam" id="PF01652">
    <property type="entry name" value="IF4E"/>
    <property type="match status" value="1"/>
</dbReference>
<dbReference type="SUPFAM" id="SSF55418">
    <property type="entry name" value="eIF4e-like"/>
    <property type="match status" value="1"/>
</dbReference>